<evidence type="ECO:0000256" key="1">
    <source>
        <dbReference type="ARBA" id="ARBA00023015"/>
    </source>
</evidence>
<feature type="compositionally biased region" description="Basic and acidic residues" evidence="4">
    <location>
        <begin position="217"/>
        <end position="226"/>
    </location>
</feature>
<dbReference type="InterPro" id="IPR011711">
    <property type="entry name" value="GntR_C"/>
</dbReference>
<dbReference type="AlphaFoldDB" id="A0A4Z0NP45"/>
<keyword evidence="7" id="KW-1185">Reference proteome</keyword>
<dbReference type="InterPro" id="IPR000524">
    <property type="entry name" value="Tscrpt_reg_HTH_GntR"/>
</dbReference>
<dbReference type="Pfam" id="PF07729">
    <property type="entry name" value="FCD"/>
    <property type="match status" value="1"/>
</dbReference>
<reference evidence="6 7" key="1">
    <citation type="submission" date="2019-04" db="EMBL/GenBank/DDBJ databases">
        <authorList>
            <person name="Feng G."/>
            <person name="Zhu H."/>
        </authorList>
    </citation>
    <scope>NUCLEOTIDE SEQUENCE [LARGE SCALE GENOMIC DNA]</scope>
    <source>
        <strain evidence="6 7">6HR-1</strain>
    </source>
</reference>
<feature type="domain" description="HTH gntR-type" evidence="5">
    <location>
        <begin position="7"/>
        <end position="74"/>
    </location>
</feature>
<dbReference type="InterPro" id="IPR036388">
    <property type="entry name" value="WH-like_DNA-bd_sf"/>
</dbReference>
<keyword evidence="2" id="KW-0238">DNA-binding</keyword>
<dbReference type="InterPro" id="IPR036390">
    <property type="entry name" value="WH_DNA-bd_sf"/>
</dbReference>
<dbReference type="InterPro" id="IPR008920">
    <property type="entry name" value="TF_FadR/GntR_C"/>
</dbReference>
<protein>
    <submittedName>
        <fullName evidence="6">GntR family transcriptional regulator</fullName>
    </submittedName>
</protein>
<proteinExistence type="predicted"/>
<dbReference type="PANTHER" id="PTHR43537:SF49">
    <property type="entry name" value="TRANSCRIPTIONAL REGULATORY PROTEIN"/>
    <property type="match status" value="1"/>
</dbReference>
<keyword evidence="1" id="KW-0805">Transcription regulation</keyword>
<feature type="region of interest" description="Disordered" evidence="4">
    <location>
        <begin position="216"/>
        <end position="239"/>
    </location>
</feature>
<accession>A0A4Z0NP45</accession>
<dbReference type="OrthoDB" id="9789310at2"/>
<evidence type="ECO:0000256" key="4">
    <source>
        <dbReference type="SAM" id="MobiDB-lite"/>
    </source>
</evidence>
<evidence type="ECO:0000256" key="2">
    <source>
        <dbReference type="ARBA" id="ARBA00023125"/>
    </source>
</evidence>
<evidence type="ECO:0000313" key="6">
    <source>
        <dbReference type="EMBL" id="TGD98312.1"/>
    </source>
</evidence>
<dbReference type="Pfam" id="PF00392">
    <property type="entry name" value="GntR"/>
    <property type="match status" value="1"/>
</dbReference>
<dbReference type="PRINTS" id="PR00035">
    <property type="entry name" value="HTHGNTR"/>
</dbReference>
<dbReference type="Gene3D" id="1.20.120.530">
    <property type="entry name" value="GntR ligand-binding domain-like"/>
    <property type="match status" value="1"/>
</dbReference>
<dbReference type="SUPFAM" id="SSF48008">
    <property type="entry name" value="GntR ligand-binding domain-like"/>
    <property type="match status" value="1"/>
</dbReference>
<keyword evidence="3" id="KW-0804">Transcription</keyword>
<dbReference type="PROSITE" id="PS50949">
    <property type="entry name" value="HTH_GNTR"/>
    <property type="match status" value="1"/>
</dbReference>
<name>A0A4Z0NP45_9HYPH</name>
<evidence type="ECO:0000259" key="5">
    <source>
        <dbReference type="PROSITE" id="PS50949"/>
    </source>
</evidence>
<organism evidence="6 7">
    <name type="scientific">Methylobacterium nonmethylotrophicum</name>
    <dbReference type="NCBI Taxonomy" id="1141884"/>
    <lineage>
        <taxon>Bacteria</taxon>
        <taxon>Pseudomonadati</taxon>
        <taxon>Pseudomonadota</taxon>
        <taxon>Alphaproteobacteria</taxon>
        <taxon>Hyphomicrobiales</taxon>
        <taxon>Methylobacteriaceae</taxon>
        <taxon>Methylobacterium</taxon>
    </lineage>
</organism>
<sequence length="239" mass="25485">MDERSGLTRTERLAAEIADAIVTGALEPGSRLDEQALAERYGVSRTPVREALRQLGTSGLVEVRPRRGAVVAQVTPEQLAELFVAMAEIEATCARLAAQSMSPLERRRLDALHDAMADLARGGDPAAYARANTAFHGTIYAGAHNAVLSDFALGLRRRLQPYREAQFRVSGRLARSHAEHGVVVAAILAGQAAEAHAAMLRHVTLVENSVEGLLGREAGEEGRPSHDAGPGSRSGMRNA</sequence>
<evidence type="ECO:0000256" key="3">
    <source>
        <dbReference type="ARBA" id="ARBA00023163"/>
    </source>
</evidence>
<dbReference type="RefSeq" id="WP_135415967.1">
    <property type="nucleotide sequence ID" value="NZ_SRLB01000011.1"/>
</dbReference>
<dbReference type="Gene3D" id="1.10.10.10">
    <property type="entry name" value="Winged helix-like DNA-binding domain superfamily/Winged helix DNA-binding domain"/>
    <property type="match status" value="1"/>
</dbReference>
<dbReference type="PANTHER" id="PTHR43537">
    <property type="entry name" value="TRANSCRIPTIONAL REGULATOR, GNTR FAMILY"/>
    <property type="match status" value="1"/>
</dbReference>
<dbReference type="GO" id="GO:0003677">
    <property type="term" value="F:DNA binding"/>
    <property type="evidence" value="ECO:0007669"/>
    <property type="project" value="UniProtKB-KW"/>
</dbReference>
<dbReference type="SMART" id="SM00895">
    <property type="entry name" value="FCD"/>
    <property type="match status" value="1"/>
</dbReference>
<dbReference type="SMART" id="SM00345">
    <property type="entry name" value="HTH_GNTR"/>
    <property type="match status" value="1"/>
</dbReference>
<comment type="caution">
    <text evidence="6">The sequence shown here is derived from an EMBL/GenBank/DDBJ whole genome shotgun (WGS) entry which is preliminary data.</text>
</comment>
<dbReference type="SUPFAM" id="SSF46785">
    <property type="entry name" value="Winged helix' DNA-binding domain"/>
    <property type="match status" value="1"/>
</dbReference>
<dbReference type="GO" id="GO:0003700">
    <property type="term" value="F:DNA-binding transcription factor activity"/>
    <property type="evidence" value="ECO:0007669"/>
    <property type="project" value="InterPro"/>
</dbReference>
<evidence type="ECO:0000313" key="7">
    <source>
        <dbReference type="Proteomes" id="UP000297535"/>
    </source>
</evidence>
<gene>
    <name evidence="6" type="ORF">EU555_16525</name>
</gene>
<dbReference type="Proteomes" id="UP000297535">
    <property type="component" value="Unassembled WGS sequence"/>
</dbReference>
<dbReference type="CDD" id="cd07377">
    <property type="entry name" value="WHTH_GntR"/>
    <property type="match status" value="1"/>
</dbReference>
<dbReference type="EMBL" id="SRLB01000011">
    <property type="protein sequence ID" value="TGD98312.1"/>
    <property type="molecule type" value="Genomic_DNA"/>
</dbReference>